<dbReference type="SUPFAM" id="SSF53474">
    <property type="entry name" value="alpha/beta-Hydrolases"/>
    <property type="match status" value="1"/>
</dbReference>
<dbReference type="Proteomes" id="UP001183390">
    <property type="component" value="Unassembled WGS sequence"/>
</dbReference>
<keyword evidence="1" id="KW-0732">Signal</keyword>
<dbReference type="RefSeq" id="WP_311510995.1">
    <property type="nucleotide sequence ID" value="NZ_JAVREP010000003.1"/>
</dbReference>
<comment type="caution">
    <text evidence="2">The sequence shown here is derived from an EMBL/GenBank/DDBJ whole genome shotgun (WGS) entry which is preliminary data.</text>
</comment>
<dbReference type="InterPro" id="IPR029058">
    <property type="entry name" value="AB_hydrolase_fold"/>
</dbReference>
<dbReference type="PROSITE" id="PS51318">
    <property type="entry name" value="TAT"/>
    <property type="match status" value="1"/>
</dbReference>
<evidence type="ECO:0000313" key="2">
    <source>
        <dbReference type="EMBL" id="MDT0328269.1"/>
    </source>
</evidence>
<dbReference type="EMBL" id="JAVREP010000003">
    <property type="protein sequence ID" value="MDT0328269.1"/>
    <property type="molecule type" value="Genomic_DNA"/>
</dbReference>
<evidence type="ECO:0000313" key="3">
    <source>
        <dbReference type="Proteomes" id="UP001183390"/>
    </source>
</evidence>
<organism evidence="2 3">
    <name type="scientific">Nocardiopsis lambiniae</name>
    <dbReference type="NCBI Taxonomy" id="3075539"/>
    <lineage>
        <taxon>Bacteria</taxon>
        <taxon>Bacillati</taxon>
        <taxon>Actinomycetota</taxon>
        <taxon>Actinomycetes</taxon>
        <taxon>Streptosporangiales</taxon>
        <taxon>Nocardiopsidaceae</taxon>
        <taxon>Nocardiopsis</taxon>
    </lineage>
</organism>
<name>A0ABU2M6P9_9ACTN</name>
<gene>
    <name evidence="2" type="ORF">RM479_07560</name>
</gene>
<evidence type="ECO:0000256" key="1">
    <source>
        <dbReference type="SAM" id="SignalP"/>
    </source>
</evidence>
<protein>
    <submittedName>
        <fullName evidence="2">Esterase</fullName>
    </submittedName>
</protein>
<sequence>MFTTFSRRAFVLVSSGMVIMAAAALGTLPPEGLAERLGAHLGPDPALTTAAVRLPQDGSLPAPLPRPGQVSTCVQSGPTEVVTVPDETAPGGERELWVRRPPGPDSADLPVLYLLHDGDHRTAVDEEARSALDREMCRTGVEFVVAVPERVSGEPGVLTRAVVRAVEGGRERPRTLRAVGGTGGAAPAAVASPSVAQTVLWNPEGTEVATAEATRVLLVGGDVDGMAGVLSDLGMTVTTRSSDEDHATDPWGPSLPEAMDFLVSGWATTP</sequence>
<feature type="chain" id="PRO_5045924612" evidence="1">
    <location>
        <begin position="24"/>
        <end position="270"/>
    </location>
</feature>
<feature type="signal peptide" evidence="1">
    <location>
        <begin position="1"/>
        <end position="23"/>
    </location>
</feature>
<reference evidence="3" key="1">
    <citation type="submission" date="2023-07" db="EMBL/GenBank/DDBJ databases">
        <title>30 novel species of actinomycetes from the DSMZ collection.</title>
        <authorList>
            <person name="Nouioui I."/>
        </authorList>
    </citation>
    <scope>NUCLEOTIDE SEQUENCE [LARGE SCALE GENOMIC DNA]</scope>
    <source>
        <strain evidence="3">DSM 44743</strain>
    </source>
</reference>
<proteinExistence type="predicted"/>
<accession>A0ABU2M6P9</accession>
<dbReference type="InterPro" id="IPR006311">
    <property type="entry name" value="TAT_signal"/>
</dbReference>
<keyword evidence="3" id="KW-1185">Reference proteome</keyword>
<dbReference type="Gene3D" id="3.40.50.1820">
    <property type="entry name" value="alpha/beta hydrolase"/>
    <property type="match status" value="1"/>
</dbReference>